<evidence type="ECO:0008006" key="4">
    <source>
        <dbReference type="Google" id="ProtNLM"/>
    </source>
</evidence>
<reference evidence="2 3" key="1">
    <citation type="journal article" date="2018" name="Evol. Lett.">
        <title>Horizontal gene cluster transfer increased hallucinogenic mushroom diversity.</title>
        <authorList>
            <person name="Reynolds H.T."/>
            <person name="Vijayakumar V."/>
            <person name="Gluck-Thaler E."/>
            <person name="Korotkin H.B."/>
            <person name="Matheny P.B."/>
            <person name="Slot J.C."/>
        </authorList>
    </citation>
    <scope>NUCLEOTIDE SEQUENCE [LARGE SCALE GENOMIC DNA]</scope>
    <source>
        <strain evidence="2 3">2631</strain>
    </source>
</reference>
<dbReference type="Proteomes" id="UP000283269">
    <property type="component" value="Unassembled WGS sequence"/>
</dbReference>
<feature type="compositionally biased region" description="Polar residues" evidence="1">
    <location>
        <begin position="27"/>
        <end position="53"/>
    </location>
</feature>
<organism evidence="2 3">
    <name type="scientific">Psilocybe cyanescens</name>
    <dbReference type="NCBI Taxonomy" id="93625"/>
    <lineage>
        <taxon>Eukaryota</taxon>
        <taxon>Fungi</taxon>
        <taxon>Dikarya</taxon>
        <taxon>Basidiomycota</taxon>
        <taxon>Agaricomycotina</taxon>
        <taxon>Agaricomycetes</taxon>
        <taxon>Agaricomycetidae</taxon>
        <taxon>Agaricales</taxon>
        <taxon>Agaricineae</taxon>
        <taxon>Strophariaceae</taxon>
        <taxon>Psilocybe</taxon>
    </lineage>
</organism>
<dbReference type="OrthoDB" id="3240925at2759"/>
<evidence type="ECO:0000313" key="2">
    <source>
        <dbReference type="EMBL" id="PPQ78768.1"/>
    </source>
</evidence>
<feature type="region of interest" description="Disordered" evidence="1">
    <location>
        <begin position="93"/>
        <end position="153"/>
    </location>
</feature>
<accession>A0A409WJR4</accession>
<name>A0A409WJR4_PSICY</name>
<protein>
    <recommendedName>
        <fullName evidence="4">B box-type domain-containing protein</fullName>
    </recommendedName>
</protein>
<feature type="compositionally biased region" description="Polar residues" evidence="1">
    <location>
        <begin position="1"/>
        <end position="11"/>
    </location>
</feature>
<feature type="compositionally biased region" description="Low complexity" evidence="1">
    <location>
        <begin position="110"/>
        <end position="137"/>
    </location>
</feature>
<sequence length="228" mass="24442">MKDALTLSSTSKPPLKRRRLLRKITPPNLNVSGSEPSQSERTLKLGTSSRGAGATTSICTSCHRASPSGNTVQCSVCSTTICAVCSRRCTHSAVSQPPTPHLTWSPSPSPSITGSPRRSRSVLSLVNSSNTNLPSTSEVPPTPTQNSIFGRRRKIVDEDEIVTNQASSGPAKDRLLLAPGEVADEKYAFQDEFGPGCGRLVCRKCCYEDVPSNTTTCLDCYGSHTWSQ</sequence>
<feature type="region of interest" description="Disordered" evidence="1">
    <location>
        <begin position="1"/>
        <end position="53"/>
    </location>
</feature>
<evidence type="ECO:0000256" key="1">
    <source>
        <dbReference type="SAM" id="MobiDB-lite"/>
    </source>
</evidence>
<evidence type="ECO:0000313" key="3">
    <source>
        <dbReference type="Proteomes" id="UP000283269"/>
    </source>
</evidence>
<proteinExistence type="predicted"/>
<comment type="caution">
    <text evidence="2">The sequence shown here is derived from an EMBL/GenBank/DDBJ whole genome shotgun (WGS) entry which is preliminary data.</text>
</comment>
<dbReference type="STRING" id="93625.A0A409WJR4"/>
<gene>
    <name evidence="2" type="ORF">CVT25_010641</name>
</gene>
<keyword evidence="3" id="KW-1185">Reference proteome</keyword>
<dbReference type="InParanoid" id="A0A409WJR4"/>
<dbReference type="AlphaFoldDB" id="A0A409WJR4"/>
<dbReference type="EMBL" id="NHYD01003407">
    <property type="protein sequence ID" value="PPQ78768.1"/>
    <property type="molecule type" value="Genomic_DNA"/>
</dbReference>